<accession>A0ABW0GSX0</accession>
<dbReference type="InterPro" id="IPR000182">
    <property type="entry name" value="GNAT_dom"/>
</dbReference>
<keyword evidence="2" id="KW-0012">Acyltransferase</keyword>
<dbReference type="EMBL" id="JBHSLL010000010">
    <property type="protein sequence ID" value="MFC5384756.1"/>
    <property type="molecule type" value="Genomic_DNA"/>
</dbReference>
<comment type="caution">
    <text evidence="2">The sequence shown here is derived from an EMBL/GenBank/DDBJ whole genome shotgun (WGS) entry which is preliminary data.</text>
</comment>
<keyword evidence="3" id="KW-1185">Reference proteome</keyword>
<organism evidence="2 3">
    <name type="scientific">Aquamicrobium segne</name>
    <dbReference type="NCBI Taxonomy" id="469547"/>
    <lineage>
        <taxon>Bacteria</taxon>
        <taxon>Pseudomonadati</taxon>
        <taxon>Pseudomonadota</taxon>
        <taxon>Alphaproteobacteria</taxon>
        <taxon>Hyphomicrobiales</taxon>
        <taxon>Phyllobacteriaceae</taxon>
        <taxon>Aquamicrobium</taxon>
    </lineage>
</organism>
<dbReference type="Gene3D" id="3.40.630.30">
    <property type="match status" value="1"/>
</dbReference>
<sequence>MAKESNTAIELTISPASLEDVEAIVQIDAEVTGEKKTDFWYGRYVQQKEDSSVTLLVGRNQGQVIGFVLGSIKAWEFGSYPCGWVEAITVSPHHRKGLVASRLFDAAVANFHNSGITTIRTMVHIDAHELISFFRMQGMMAGPYIELEMQTD</sequence>
<dbReference type="RefSeq" id="WP_378227606.1">
    <property type="nucleotide sequence ID" value="NZ_JBHSLL010000010.1"/>
</dbReference>
<protein>
    <submittedName>
        <fullName evidence="2">GNAT family N-acetyltransferase</fullName>
        <ecNumber evidence="2">2.3.-.-</ecNumber>
    </submittedName>
</protein>
<proteinExistence type="predicted"/>
<dbReference type="SUPFAM" id="SSF55729">
    <property type="entry name" value="Acyl-CoA N-acyltransferases (Nat)"/>
    <property type="match status" value="1"/>
</dbReference>
<dbReference type="EC" id="2.3.-.-" evidence="2"/>
<name>A0ABW0GSX0_9HYPH</name>
<evidence type="ECO:0000313" key="2">
    <source>
        <dbReference type="EMBL" id="MFC5384756.1"/>
    </source>
</evidence>
<feature type="domain" description="N-acetyltransferase" evidence="1">
    <location>
        <begin position="11"/>
        <end position="152"/>
    </location>
</feature>
<dbReference type="InterPro" id="IPR016181">
    <property type="entry name" value="Acyl_CoA_acyltransferase"/>
</dbReference>
<dbReference type="GO" id="GO:0016746">
    <property type="term" value="F:acyltransferase activity"/>
    <property type="evidence" value="ECO:0007669"/>
    <property type="project" value="UniProtKB-KW"/>
</dbReference>
<keyword evidence="2" id="KW-0808">Transferase</keyword>
<dbReference type="PROSITE" id="PS51186">
    <property type="entry name" value="GNAT"/>
    <property type="match status" value="1"/>
</dbReference>
<dbReference type="Pfam" id="PF00583">
    <property type="entry name" value="Acetyltransf_1"/>
    <property type="match status" value="1"/>
</dbReference>
<gene>
    <name evidence="2" type="ORF">ACFPLB_02125</name>
</gene>
<dbReference type="CDD" id="cd04301">
    <property type="entry name" value="NAT_SF"/>
    <property type="match status" value="1"/>
</dbReference>
<reference evidence="3" key="1">
    <citation type="journal article" date="2019" name="Int. J. Syst. Evol. Microbiol.">
        <title>The Global Catalogue of Microorganisms (GCM) 10K type strain sequencing project: providing services to taxonomists for standard genome sequencing and annotation.</title>
        <authorList>
            <consortium name="The Broad Institute Genomics Platform"/>
            <consortium name="The Broad Institute Genome Sequencing Center for Infectious Disease"/>
            <person name="Wu L."/>
            <person name="Ma J."/>
        </authorList>
    </citation>
    <scope>NUCLEOTIDE SEQUENCE [LARGE SCALE GENOMIC DNA]</scope>
    <source>
        <strain evidence="3">CGMCC 4.1415</strain>
    </source>
</reference>
<dbReference type="Proteomes" id="UP001596016">
    <property type="component" value="Unassembled WGS sequence"/>
</dbReference>
<evidence type="ECO:0000259" key="1">
    <source>
        <dbReference type="PROSITE" id="PS51186"/>
    </source>
</evidence>
<evidence type="ECO:0000313" key="3">
    <source>
        <dbReference type="Proteomes" id="UP001596016"/>
    </source>
</evidence>